<accession>A0AAD5FC67</accession>
<evidence type="ECO:0000313" key="2">
    <source>
        <dbReference type="EMBL" id="KAI5610633.1"/>
    </source>
</evidence>
<organism evidence="2 3">
    <name type="scientific">Silurus asotus</name>
    <name type="common">Amur catfish</name>
    <name type="synonym">Parasilurus asotus</name>
    <dbReference type="NCBI Taxonomy" id="30991"/>
    <lineage>
        <taxon>Eukaryota</taxon>
        <taxon>Metazoa</taxon>
        <taxon>Chordata</taxon>
        <taxon>Craniata</taxon>
        <taxon>Vertebrata</taxon>
        <taxon>Euteleostomi</taxon>
        <taxon>Actinopterygii</taxon>
        <taxon>Neopterygii</taxon>
        <taxon>Teleostei</taxon>
        <taxon>Ostariophysi</taxon>
        <taxon>Siluriformes</taxon>
        <taxon>Siluridae</taxon>
        <taxon>Silurus</taxon>
    </lineage>
</organism>
<dbReference type="InterPro" id="IPR000477">
    <property type="entry name" value="RT_dom"/>
</dbReference>
<reference evidence="2" key="1">
    <citation type="submission" date="2018-07" db="EMBL/GenBank/DDBJ databases">
        <title>Comparative genomics of catfishes provides insights into carnivory and benthic adaptation.</title>
        <authorList>
            <person name="Zhang Y."/>
            <person name="Wang D."/>
            <person name="Peng Z."/>
            <person name="Zheng S."/>
            <person name="Shao F."/>
            <person name="Tao W."/>
        </authorList>
    </citation>
    <scope>NUCLEOTIDE SEQUENCE</scope>
    <source>
        <strain evidence="2">Chongqing</strain>
    </source>
</reference>
<dbReference type="Pfam" id="PF09004">
    <property type="entry name" value="ALKBH8_N"/>
    <property type="match status" value="1"/>
</dbReference>
<dbReference type="SUPFAM" id="SSF56672">
    <property type="entry name" value="DNA/RNA polymerases"/>
    <property type="match status" value="1"/>
</dbReference>
<dbReference type="Proteomes" id="UP001205998">
    <property type="component" value="Unassembled WGS sequence"/>
</dbReference>
<dbReference type="InterPro" id="IPR043502">
    <property type="entry name" value="DNA/RNA_pol_sf"/>
</dbReference>
<name>A0AAD5FC67_SILAS</name>
<evidence type="ECO:0000313" key="3">
    <source>
        <dbReference type="Proteomes" id="UP001205998"/>
    </source>
</evidence>
<dbReference type="GO" id="GO:0008168">
    <property type="term" value="F:methyltransferase activity"/>
    <property type="evidence" value="ECO:0007669"/>
    <property type="project" value="InterPro"/>
</dbReference>
<proteinExistence type="predicted"/>
<dbReference type="GO" id="GO:0016706">
    <property type="term" value="F:2-oxoglutarate-dependent dioxygenase activity"/>
    <property type="evidence" value="ECO:0007669"/>
    <property type="project" value="InterPro"/>
</dbReference>
<dbReference type="InterPro" id="IPR015095">
    <property type="entry name" value="AlkB_hom8_N"/>
</dbReference>
<sequence length="183" mass="20854">MGNQVSSTLILNTGIPQGCVLSPLLYSLFTHNCASLYNYNIFIEYADDTTGQIDNKDESPYREEIQNLTAWCANNNLTLNTTKTKELIVAFRKSNNRRHLPVKINGIEVDRVSSFKSRKFTSLRICHGSRTFQPWFKKAQQRLYFLRSLKKANLSAGILTGFYGCIIESILTNSITVHRLHCV</sequence>
<evidence type="ECO:0000259" key="1">
    <source>
        <dbReference type="PROSITE" id="PS50878"/>
    </source>
</evidence>
<protein>
    <recommendedName>
        <fullName evidence="1">Reverse transcriptase domain-containing protein</fullName>
    </recommendedName>
</protein>
<gene>
    <name evidence="2" type="ORF">C0J50_12008</name>
</gene>
<dbReference type="PROSITE" id="PS50878">
    <property type="entry name" value="RT_POL"/>
    <property type="match status" value="1"/>
</dbReference>
<dbReference type="AlphaFoldDB" id="A0AAD5FC67"/>
<dbReference type="EMBL" id="MU571748">
    <property type="protein sequence ID" value="KAI5610633.1"/>
    <property type="molecule type" value="Genomic_DNA"/>
</dbReference>
<keyword evidence="3" id="KW-1185">Reference proteome</keyword>
<feature type="domain" description="Reverse transcriptase" evidence="1">
    <location>
        <begin position="1"/>
        <end position="109"/>
    </location>
</feature>
<dbReference type="PANTHER" id="PTHR33332">
    <property type="entry name" value="REVERSE TRANSCRIPTASE DOMAIN-CONTAINING PROTEIN"/>
    <property type="match status" value="1"/>
</dbReference>
<comment type="caution">
    <text evidence="2">The sequence shown here is derived from an EMBL/GenBank/DDBJ whole genome shotgun (WGS) entry which is preliminary data.</text>
</comment>
<dbReference type="Pfam" id="PF00078">
    <property type="entry name" value="RVT_1"/>
    <property type="match status" value="1"/>
</dbReference>